<accession>A6JZ39</accession>
<reference evidence="1 2" key="1">
    <citation type="submission" date="2005-09" db="EMBL/GenBank/DDBJ databases">
        <authorList>
            <person name="Mural R.J."/>
            <person name="Li P.W."/>
            <person name="Adams M.D."/>
            <person name="Amanatides P.G."/>
            <person name="Baden-Tillson H."/>
            <person name="Barnstead M."/>
            <person name="Chin S.H."/>
            <person name="Dew I."/>
            <person name="Evans C.A."/>
            <person name="Ferriera S."/>
            <person name="Flanigan M."/>
            <person name="Fosler C."/>
            <person name="Glodek A."/>
            <person name="Gu Z."/>
            <person name="Holt R.A."/>
            <person name="Jennings D."/>
            <person name="Kraft C.L."/>
            <person name="Lu F."/>
            <person name="Nguyen T."/>
            <person name="Nusskern D.R."/>
            <person name="Pfannkoch C.M."/>
            <person name="Sitter C."/>
            <person name="Sutton G.G."/>
            <person name="Venter J.C."/>
            <person name="Wang Z."/>
            <person name="Woodage T."/>
            <person name="Zheng X.H."/>
            <person name="Zhong F."/>
        </authorList>
    </citation>
    <scope>NUCLEOTIDE SEQUENCE [LARGE SCALE GENOMIC DNA]</scope>
    <source>
        <strain>BN</strain>
        <strain evidence="2">Sprague-Dawley</strain>
    </source>
</reference>
<evidence type="ECO:0000313" key="1">
    <source>
        <dbReference type="EMBL" id="EDL90314.1"/>
    </source>
</evidence>
<sequence length="20" mass="2221">MVTQSYPAVPIPTFSLVLWA</sequence>
<dbReference type="Proteomes" id="UP000234681">
    <property type="component" value="Chromosome 5"/>
</dbReference>
<organism evidence="1 2">
    <name type="scientific">Rattus norvegicus</name>
    <name type="common">Rat</name>
    <dbReference type="NCBI Taxonomy" id="10116"/>
    <lineage>
        <taxon>Eukaryota</taxon>
        <taxon>Metazoa</taxon>
        <taxon>Chordata</taxon>
        <taxon>Craniata</taxon>
        <taxon>Vertebrata</taxon>
        <taxon>Euteleostomi</taxon>
        <taxon>Mammalia</taxon>
        <taxon>Eutheria</taxon>
        <taxon>Euarchontoglires</taxon>
        <taxon>Glires</taxon>
        <taxon>Rodentia</taxon>
        <taxon>Myomorpha</taxon>
        <taxon>Muroidea</taxon>
        <taxon>Muridae</taxon>
        <taxon>Murinae</taxon>
        <taxon>Rattus</taxon>
    </lineage>
</organism>
<evidence type="ECO:0000313" key="2">
    <source>
        <dbReference type="Proteomes" id="UP000234681"/>
    </source>
</evidence>
<dbReference type="AlphaFoldDB" id="A6JZ39"/>
<protein>
    <submittedName>
        <fullName evidence="1">RCG50320</fullName>
    </submittedName>
</protein>
<proteinExistence type="predicted"/>
<name>A6JZ39_RAT</name>
<gene>
    <name evidence="1" type="ORF">rCG_50320</name>
</gene>
<dbReference type="EMBL" id="CH474008">
    <property type="protein sequence ID" value="EDL90314.1"/>
    <property type="molecule type" value="Genomic_DNA"/>
</dbReference>